<reference evidence="2 3" key="1">
    <citation type="submission" date="2018-06" db="EMBL/GenBank/DDBJ databases">
        <title>Genomic Encyclopedia of Type Strains, Phase IV (KMG-IV): sequencing the most valuable type-strain genomes for metagenomic binning, comparative biology and taxonomic classification.</title>
        <authorList>
            <person name="Goeker M."/>
        </authorList>
    </citation>
    <scope>NUCLEOTIDE SEQUENCE [LARGE SCALE GENOMIC DNA]</scope>
    <source>
        <strain evidence="2 3">DSM 45521</strain>
    </source>
</reference>
<dbReference type="InterPro" id="IPR051312">
    <property type="entry name" value="Diverse_Substr_Oxidored"/>
</dbReference>
<dbReference type="Pfam" id="PF00941">
    <property type="entry name" value="FAD_binding_5"/>
    <property type="match status" value="1"/>
</dbReference>
<dbReference type="PANTHER" id="PTHR42659:SF9">
    <property type="entry name" value="XANTHINE DEHYDROGENASE FAD-BINDING SUBUNIT XDHB-RELATED"/>
    <property type="match status" value="1"/>
</dbReference>
<organism evidence="2 3">
    <name type="scientific">Williamsia limnetica</name>
    <dbReference type="NCBI Taxonomy" id="882452"/>
    <lineage>
        <taxon>Bacteria</taxon>
        <taxon>Bacillati</taxon>
        <taxon>Actinomycetota</taxon>
        <taxon>Actinomycetes</taxon>
        <taxon>Mycobacteriales</taxon>
        <taxon>Nocardiaceae</taxon>
        <taxon>Williamsia</taxon>
    </lineage>
</organism>
<comment type="caution">
    <text evidence="2">The sequence shown here is derived from an EMBL/GenBank/DDBJ whole genome shotgun (WGS) entry which is preliminary data.</text>
</comment>
<evidence type="ECO:0000259" key="1">
    <source>
        <dbReference type="PROSITE" id="PS51387"/>
    </source>
</evidence>
<accession>A0A318RKV2</accession>
<protein>
    <submittedName>
        <fullName evidence="2">CO/xanthine dehydrogenase FAD-binding subunit</fullName>
    </submittedName>
</protein>
<evidence type="ECO:0000313" key="2">
    <source>
        <dbReference type="EMBL" id="PYE14709.1"/>
    </source>
</evidence>
<dbReference type="GO" id="GO:0071949">
    <property type="term" value="F:FAD binding"/>
    <property type="evidence" value="ECO:0007669"/>
    <property type="project" value="InterPro"/>
</dbReference>
<dbReference type="SUPFAM" id="SSF56176">
    <property type="entry name" value="FAD-binding/transporter-associated domain-like"/>
    <property type="match status" value="1"/>
</dbReference>
<keyword evidence="3" id="KW-1185">Reference proteome</keyword>
<dbReference type="PROSITE" id="PS51387">
    <property type="entry name" value="FAD_PCMH"/>
    <property type="match status" value="1"/>
</dbReference>
<dbReference type="InterPro" id="IPR016169">
    <property type="entry name" value="FAD-bd_PCMH_sub2"/>
</dbReference>
<gene>
    <name evidence="2" type="ORF">DFR67_112171</name>
</gene>
<dbReference type="OrthoDB" id="3574189at2"/>
<name>A0A318RKV2_WILLI</name>
<evidence type="ECO:0000313" key="3">
    <source>
        <dbReference type="Proteomes" id="UP000247591"/>
    </source>
</evidence>
<dbReference type="GO" id="GO:0016491">
    <property type="term" value="F:oxidoreductase activity"/>
    <property type="evidence" value="ECO:0007669"/>
    <property type="project" value="InterPro"/>
</dbReference>
<dbReference type="EMBL" id="QJSP01000012">
    <property type="protein sequence ID" value="PYE14709.1"/>
    <property type="molecule type" value="Genomic_DNA"/>
</dbReference>
<sequence>MDLHTIDSVEMPRTRADLAGLCATDGVMAGGTWLMSEPQLHLRRIIDLSAMDWPALTITEAGLEIAATCSISTLLAATYPPEWAAVGVFRQAAQALLASFKIWQNATIGGNICLGFPAGAMISMASALDAELLVWKADGTDLRCSTNEFVTGIARTILRPGDVLRSIRLPAAALRQPATLRKIAMSPLGRSGAVVIGRATPTGIVVSVTAATDVPYVIATDSDDPADVVAQVYSSIPAHAYYSDPHGEAGWRRQVTGVLTRAVVVELTGSGRMEGGRS</sequence>
<dbReference type="Proteomes" id="UP000247591">
    <property type="component" value="Unassembled WGS sequence"/>
</dbReference>
<feature type="domain" description="FAD-binding PCMH-type" evidence="1">
    <location>
        <begin position="1"/>
        <end position="174"/>
    </location>
</feature>
<dbReference type="RefSeq" id="WP_110471335.1">
    <property type="nucleotide sequence ID" value="NZ_QJSP01000012.1"/>
</dbReference>
<dbReference type="InterPro" id="IPR016166">
    <property type="entry name" value="FAD-bd_PCMH"/>
</dbReference>
<dbReference type="InterPro" id="IPR002346">
    <property type="entry name" value="Mopterin_DH_FAD-bd"/>
</dbReference>
<dbReference type="PANTHER" id="PTHR42659">
    <property type="entry name" value="XANTHINE DEHYDROGENASE SUBUNIT C-RELATED"/>
    <property type="match status" value="1"/>
</dbReference>
<dbReference type="AlphaFoldDB" id="A0A318RKV2"/>
<dbReference type="Gene3D" id="3.30.465.10">
    <property type="match status" value="1"/>
</dbReference>
<proteinExistence type="predicted"/>
<dbReference type="InterPro" id="IPR036318">
    <property type="entry name" value="FAD-bd_PCMH-like_sf"/>
</dbReference>